<reference evidence="2 3" key="1">
    <citation type="submission" date="2020-02" db="EMBL/GenBank/DDBJ databases">
        <authorList>
            <person name="Ma Q."/>
            <person name="Huang Y."/>
            <person name="Song X."/>
            <person name="Pei D."/>
        </authorList>
    </citation>
    <scope>NUCLEOTIDE SEQUENCE [LARGE SCALE GENOMIC DNA]</scope>
    <source>
        <strain evidence="2">Sxm20200214</strain>
        <tissue evidence="2">Leaf</tissue>
    </source>
</reference>
<feature type="region of interest" description="Disordered" evidence="1">
    <location>
        <begin position="33"/>
        <end position="68"/>
    </location>
</feature>
<organism evidence="2 3">
    <name type="scientific">Brassica carinata</name>
    <name type="common">Ethiopian mustard</name>
    <name type="synonym">Abyssinian cabbage</name>
    <dbReference type="NCBI Taxonomy" id="52824"/>
    <lineage>
        <taxon>Eukaryota</taxon>
        <taxon>Viridiplantae</taxon>
        <taxon>Streptophyta</taxon>
        <taxon>Embryophyta</taxon>
        <taxon>Tracheophyta</taxon>
        <taxon>Spermatophyta</taxon>
        <taxon>Magnoliopsida</taxon>
        <taxon>eudicotyledons</taxon>
        <taxon>Gunneridae</taxon>
        <taxon>Pentapetalae</taxon>
        <taxon>rosids</taxon>
        <taxon>malvids</taxon>
        <taxon>Brassicales</taxon>
        <taxon>Brassicaceae</taxon>
        <taxon>Brassiceae</taxon>
        <taxon>Brassica</taxon>
    </lineage>
</organism>
<feature type="compositionally biased region" description="Basic and acidic residues" evidence="1">
    <location>
        <begin position="284"/>
        <end position="297"/>
    </location>
</feature>
<feature type="compositionally biased region" description="Basic and acidic residues" evidence="1">
    <location>
        <begin position="34"/>
        <end position="51"/>
    </location>
</feature>
<feature type="compositionally biased region" description="Low complexity" evidence="1">
    <location>
        <begin position="266"/>
        <end position="277"/>
    </location>
</feature>
<dbReference type="EMBL" id="JAAMPC010000017">
    <property type="protein sequence ID" value="KAG2245962.1"/>
    <property type="molecule type" value="Genomic_DNA"/>
</dbReference>
<sequence length="491" mass="54818">MPPKQETHSERISALEGQIGGFSTAIDELCDATTKSERSILEASAKNDRNRTPNGSEGSPRTAEPLRYEKGILQVPEKAIPLRSAELSTPSYHGVSSGYSPQQKIESPPKKLELPDFVGKNPDDWIFRVEKCFSVNQTEEDEKLSLAMASMVGGSVTWLRMIHDHEKPSDWGDFKNKLRRHFKATRGGTILSAEVPHVPNDVLEEIFLHGMKRSLREQVVRLRPLGMDEIVEMAQIIEVQENERSSYQSRSFHRTNSAPTLHNHQRSSSNSSGGKQSETTPARKSFDSQHDNKGCEQKKTIHNPCRHCGDPDLLCAQVSLRAIEKLCEKEDGVYLLELQALFDNGETTDKAVVTVPAIKKLPKEYNSVFNMPSGLPPKRSREHAITLQEGTSPINIRPYQLTEFKEFQLTAPLSIDMDELALQVERDEALQAIINGVSNGDQEFDGYSVKEGVLFKDRCLVIPTNSPFIPAQGLLEQVLVSSLSESRDCTA</sequence>
<proteinExistence type="predicted"/>
<feature type="region of interest" description="Disordered" evidence="1">
    <location>
        <begin position="91"/>
        <end position="114"/>
    </location>
</feature>
<evidence type="ECO:0000313" key="3">
    <source>
        <dbReference type="Proteomes" id="UP000886595"/>
    </source>
</evidence>
<evidence type="ECO:0008006" key="4">
    <source>
        <dbReference type="Google" id="ProtNLM"/>
    </source>
</evidence>
<feature type="region of interest" description="Disordered" evidence="1">
    <location>
        <begin position="242"/>
        <end position="297"/>
    </location>
</feature>
<gene>
    <name evidence="2" type="ORF">Bca52824_085590</name>
</gene>
<evidence type="ECO:0000256" key="1">
    <source>
        <dbReference type="SAM" id="MobiDB-lite"/>
    </source>
</evidence>
<dbReference type="OrthoDB" id="1114081at2759"/>
<protein>
    <recommendedName>
        <fullName evidence="4">Ty3 transposon capsid-like protein domain-containing protein</fullName>
    </recommendedName>
</protein>
<accession>A0A8X7P836</accession>
<dbReference type="Proteomes" id="UP000886595">
    <property type="component" value="Unassembled WGS sequence"/>
</dbReference>
<evidence type="ECO:0000313" key="2">
    <source>
        <dbReference type="EMBL" id="KAG2245962.1"/>
    </source>
</evidence>
<name>A0A8X7P836_BRACI</name>
<keyword evidence="3" id="KW-1185">Reference proteome</keyword>
<comment type="caution">
    <text evidence="2">The sequence shown here is derived from an EMBL/GenBank/DDBJ whole genome shotgun (WGS) entry which is preliminary data.</text>
</comment>
<dbReference type="AlphaFoldDB" id="A0A8X7P836"/>
<feature type="compositionally biased region" description="Polar residues" evidence="1">
    <location>
        <begin position="245"/>
        <end position="260"/>
    </location>
</feature>